<dbReference type="Gramene" id="OMO88178">
    <property type="protein sequence ID" value="OMO88178"/>
    <property type="gene ID" value="CCACVL1_08541"/>
</dbReference>
<comment type="caution">
    <text evidence="1">The sequence shown here is derived from an EMBL/GenBank/DDBJ whole genome shotgun (WGS) entry which is preliminary data.</text>
</comment>
<evidence type="ECO:0000313" key="2">
    <source>
        <dbReference type="Proteomes" id="UP000188268"/>
    </source>
</evidence>
<dbReference type="Proteomes" id="UP000188268">
    <property type="component" value="Unassembled WGS sequence"/>
</dbReference>
<organism evidence="1 2">
    <name type="scientific">Corchorus capsularis</name>
    <name type="common">Jute</name>
    <dbReference type="NCBI Taxonomy" id="210143"/>
    <lineage>
        <taxon>Eukaryota</taxon>
        <taxon>Viridiplantae</taxon>
        <taxon>Streptophyta</taxon>
        <taxon>Embryophyta</taxon>
        <taxon>Tracheophyta</taxon>
        <taxon>Spermatophyta</taxon>
        <taxon>Magnoliopsida</taxon>
        <taxon>eudicotyledons</taxon>
        <taxon>Gunneridae</taxon>
        <taxon>Pentapetalae</taxon>
        <taxon>rosids</taxon>
        <taxon>malvids</taxon>
        <taxon>Malvales</taxon>
        <taxon>Malvaceae</taxon>
        <taxon>Grewioideae</taxon>
        <taxon>Apeibeae</taxon>
        <taxon>Corchorus</taxon>
    </lineage>
</organism>
<feature type="non-terminal residue" evidence="1">
    <location>
        <position position="1"/>
    </location>
</feature>
<accession>A0A1R3J023</accession>
<name>A0A1R3J023_COCAP</name>
<dbReference type="AlphaFoldDB" id="A0A1R3J023"/>
<reference evidence="1 2" key="1">
    <citation type="submission" date="2013-09" db="EMBL/GenBank/DDBJ databases">
        <title>Corchorus capsularis genome sequencing.</title>
        <authorList>
            <person name="Alam M."/>
            <person name="Haque M.S."/>
            <person name="Islam M.S."/>
            <person name="Emdad E.M."/>
            <person name="Islam M.M."/>
            <person name="Ahmed B."/>
            <person name="Halim A."/>
            <person name="Hossen Q.M.M."/>
            <person name="Hossain M.Z."/>
            <person name="Ahmed R."/>
            <person name="Khan M.M."/>
            <person name="Islam R."/>
            <person name="Rashid M.M."/>
            <person name="Khan S.A."/>
            <person name="Rahman M.S."/>
            <person name="Alam M."/>
        </authorList>
    </citation>
    <scope>NUCLEOTIDE SEQUENCE [LARGE SCALE GENOMIC DNA]</scope>
    <source>
        <strain evidence="2">cv. CVL-1</strain>
        <tissue evidence="1">Whole seedling</tissue>
    </source>
</reference>
<dbReference type="EMBL" id="AWWV01009072">
    <property type="protein sequence ID" value="OMO88178.1"/>
    <property type="molecule type" value="Genomic_DNA"/>
</dbReference>
<evidence type="ECO:0000313" key="1">
    <source>
        <dbReference type="EMBL" id="OMO88178.1"/>
    </source>
</evidence>
<gene>
    <name evidence="1" type="ORF">CCACVL1_08541</name>
</gene>
<sequence>LGLVLISIPETWSISGQAKPTGV</sequence>
<proteinExistence type="predicted"/>
<keyword evidence="2" id="KW-1185">Reference proteome</keyword>
<protein>
    <submittedName>
        <fullName evidence="1">Uncharacterized protein</fullName>
    </submittedName>
</protein>